<keyword evidence="4" id="KW-1185">Reference proteome</keyword>
<accession>A0A2S6BXK2</accession>
<dbReference type="Gene3D" id="3.40.50.1820">
    <property type="entry name" value="alpha/beta hydrolase"/>
    <property type="match status" value="1"/>
</dbReference>
<reference evidence="4" key="1">
    <citation type="journal article" date="2017" name="bioRxiv">
        <title>Conservation of a gene cluster reveals novel cercosporin biosynthetic mechanisms and extends production to the genus Colletotrichum.</title>
        <authorList>
            <person name="de Jonge R."/>
            <person name="Ebert M.K."/>
            <person name="Huitt-Roehl C.R."/>
            <person name="Pal P."/>
            <person name="Suttle J.C."/>
            <person name="Spanner R.E."/>
            <person name="Neubauer J.D."/>
            <person name="Jurick W.M.II."/>
            <person name="Stott K.A."/>
            <person name="Secor G.A."/>
            <person name="Thomma B.P.H.J."/>
            <person name="Van de Peer Y."/>
            <person name="Townsend C.A."/>
            <person name="Bolton M.D."/>
        </authorList>
    </citation>
    <scope>NUCLEOTIDE SEQUENCE [LARGE SCALE GENOMIC DNA]</scope>
    <source>
        <strain evidence="4">CBS538.71</strain>
    </source>
</reference>
<evidence type="ECO:0000256" key="1">
    <source>
        <dbReference type="SAM" id="SignalP"/>
    </source>
</evidence>
<dbReference type="Pfam" id="PF00561">
    <property type="entry name" value="Abhydrolase_1"/>
    <property type="match status" value="1"/>
</dbReference>
<keyword evidence="1" id="KW-0732">Signal</keyword>
<dbReference type="InterPro" id="IPR000073">
    <property type="entry name" value="AB_hydrolase_1"/>
</dbReference>
<name>A0A2S6BXK2_9PEZI</name>
<dbReference type="AlphaFoldDB" id="A0A2S6BXK2"/>
<dbReference type="SUPFAM" id="SSF53474">
    <property type="entry name" value="alpha/beta-Hydrolases"/>
    <property type="match status" value="1"/>
</dbReference>
<dbReference type="OrthoDB" id="190201at2759"/>
<evidence type="ECO:0000313" key="4">
    <source>
        <dbReference type="Proteomes" id="UP000237631"/>
    </source>
</evidence>
<proteinExistence type="predicted"/>
<sequence length="390" mass="42661">MELQLVALLLLARSAMSGLVRRSSCREVVFTVSGTAHNRNISTVPFTDLEALTATFKANDFETFEVSGSQQVAGWYCEPTEWNCNEGKLQILNAPITANREYWTALGGTGLTTPPNKPYKPELYSWVDYANRMGYATLAIDHLGAGKSSHPNPASETQSPYEVELYHDLVKQIKTDEENPLAKTFQHLVYVGCSYGSEIGNLLAAVYPDDFQEMILTGWSKLVLPSLPGVTALGAQPASQVDAKSFADLAQGYMTTPNETTRTESFFGDPKVVDFEPEVAHLFFQRKDVVSAGQFVSVYVDTKPAPAFRGRVLVLTGEQDQAFCGPGSSAIDPKPACGDLLRESGELFPNAEYSWKSIPRTGHALHLHQSAQESLKIAHDFLGGHKFGGE</sequence>
<dbReference type="EMBL" id="PNEN01001713">
    <property type="protein sequence ID" value="PPJ52213.1"/>
    <property type="molecule type" value="Genomic_DNA"/>
</dbReference>
<dbReference type="Proteomes" id="UP000237631">
    <property type="component" value="Unassembled WGS sequence"/>
</dbReference>
<feature type="chain" id="PRO_5015485072" description="AB hydrolase-1 domain-containing protein" evidence="1">
    <location>
        <begin position="18"/>
        <end position="390"/>
    </location>
</feature>
<organism evidence="3 4">
    <name type="scientific">Cercospora berteroae</name>
    <dbReference type="NCBI Taxonomy" id="357750"/>
    <lineage>
        <taxon>Eukaryota</taxon>
        <taxon>Fungi</taxon>
        <taxon>Dikarya</taxon>
        <taxon>Ascomycota</taxon>
        <taxon>Pezizomycotina</taxon>
        <taxon>Dothideomycetes</taxon>
        <taxon>Dothideomycetidae</taxon>
        <taxon>Mycosphaerellales</taxon>
        <taxon>Mycosphaerellaceae</taxon>
        <taxon>Cercospora</taxon>
    </lineage>
</organism>
<feature type="domain" description="AB hydrolase-1" evidence="2">
    <location>
        <begin position="125"/>
        <end position="219"/>
    </location>
</feature>
<dbReference type="InterPro" id="IPR029058">
    <property type="entry name" value="AB_hydrolase_fold"/>
</dbReference>
<evidence type="ECO:0000259" key="2">
    <source>
        <dbReference type="Pfam" id="PF00561"/>
    </source>
</evidence>
<evidence type="ECO:0000313" key="3">
    <source>
        <dbReference type="EMBL" id="PPJ52213.1"/>
    </source>
</evidence>
<feature type="signal peptide" evidence="1">
    <location>
        <begin position="1"/>
        <end position="17"/>
    </location>
</feature>
<gene>
    <name evidence="3" type="ORF">CBER1_09742</name>
</gene>
<protein>
    <recommendedName>
        <fullName evidence="2">AB hydrolase-1 domain-containing protein</fullName>
    </recommendedName>
</protein>
<comment type="caution">
    <text evidence="3">The sequence shown here is derived from an EMBL/GenBank/DDBJ whole genome shotgun (WGS) entry which is preliminary data.</text>
</comment>